<organism evidence="2 3">
    <name type="scientific">Pristionchus entomophagus</name>
    <dbReference type="NCBI Taxonomy" id="358040"/>
    <lineage>
        <taxon>Eukaryota</taxon>
        <taxon>Metazoa</taxon>
        <taxon>Ecdysozoa</taxon>
        <taxon>Nematoda</taxon>
        <taxon>Chromadorea</taxon>
        <taxon>Rhabditida</taxon>
        <taxon>Rhabditina</taxon>
        <taxon>Diplogasteromorpha</taxon>
        <taxon>Diplogasteroidea</taxon>
        <taxon>Neodiplogasteridae</taxon>
        <taxon>Pristionchus</taxon>
    </lineage>
</organism>
<gene>
    <name evidence="2" type="ORF">PENTCL1PPCAC_26581</name>
</gene>
<feature type="non-terminal residue" evidence="2">
    <location>
        <position position="1"/>
    </location>
</feature>
<dbReference type="AlphaFoldDB" id="A0AAV5UDK8"/>
<dbReference type="InterPro" id="IPR011989">
    <property type="entry name" value="ARM-like"/>
</dbReference>
<feature type="region of interest" description="Disordered" evidence="1">
    <location>
        <begin position="458"/>
        <end position="492"/>
    </location>
</feature>
<proteinExistence type="predicted"/>
<protein>
    <recommendedName>
        <fullName evidence="4">PUM-HD domain-containing protein</fullName>
    </recommendedName>
</protein>
<feature type="compositionally biased region" description="Low complexity" evidence="1">
    <location>
        <begin position="463"/>
        <end position="477"/>
    </location>
</feature>
<dbReference type="SUPFAM" id="SSF48371">
    <property type="entry name" value="ARM repeat"/>
    <property type="match status" value="1"/>
</dbReference>
<evidence type="ECO:0000313" key="2">
    <source>
        <dbReference type="EMBL" id="GMT04407.1"/>
    </source>
</evidence>
<comment type="caution">
    <text evidence="2">The sequence shown here is derived from an EMBL/GenBank/DDBJ whole genome shotgun (WGS) entry which is preliminary data.</text>
</comment>
<feature type="region of interest" description="Disordered" evidence="1">
    <location>
        <begin position="889"/>
        <end position="965"/>
    </location>
</feature>
<feature type="compositionally biased region" description="Basic and acidic residues" evidence="1">
    <location>
        <begin position="639"/>
        <end position="654"/>
    </location>
</feature>
<dbReference type="Proteomes" id="UP001432027">
    <property type="component" value="Unassembled WGS sequence"/>
</dbReference>
<feature type="region of interest" description="Disordered" evidence="1">
    <location>
        <begin position="639"/>
        <end position="671"/>
    </location>
</feature>
<dbReference type="InterPro" id="IPR016024">
    <property type="entry name" value="ARM-type_fold"/>
</dbReference>
<feature type="compositionally biased region" description="Polar residues" evidence="1">
    <location>
        <begin position="925"/>
        <end position="936"/>
    </location>
</feature>
<name>A0AAV5UDK8_9BILA</name>
<dbReference type="Gene3D" id="1.25.10.10">
    <property type="entry name" value="Leucine-rich Repeat Variant"/>
    <property type="match status" value="1"/>
</dbReference>
<accession>A0AAV5UDK8</accession>
<reference evidence="2" key="1">
    <citation type="submission" date="2023-10" db="EMBL/GenBank/DDBJ databases">
        <title>Genome assembly of Pristionchus species.</title>
        <authorList>
            <person name="Yoshida K."/>
            <person name="Sommer R.J."/>
        </authorList>
    </citation>
    <scope>NUCLEOTIDE SEQUENCE</scope>
    <source>
        <strain evidence="2">RS0144</strain>
    </source>
</reference>
<feature type="region of interest" description="Disordered" evidence="1">
    <location>
        <begin position="302"/>
        <end position="322"/>
    </location>
</feature>
<evidence type="ECO:0000256" key="1">
    <source>
        <dbReference type="SAM" id="MobiDB-lite"/>
    </source>
</evidence>
<evidence type="ECO:0000313" key="3">
    <source>
        <dbReference type="Proteomes" id="UP001432027"/>
    </source>
</evidence>
<keyword evidence="3" id="KW-1185">Reference proteome</keyword>
<feature type="compositionally biased region" description="Polar residues" evidence="1">
    <location>
        <begin position="889"/>
        <end position="912"/>
    </location>
</feature>
<dbReference type="EMBL" id="BTSX01000006">
    <property type="protein sequence ID" value="GMT04407.1"/>
    <property type="molecule type" value="Genomic_DNA"/>
</dbReference>
<evidence type="ECO:0008006" key="4">
    <source>
        <dbReference type="Google" id="ProtNLM"/>
    </source>
</evidence>
<sequence>QKLKFFLDIALNPIGSLGLRERLERNKDTLTDTFHTVSSSAVTLILSPNGYRVVECFLNANIDDINVGLAESLSVEWNELKKVLKTVKGRYICETLLNRGLNAFAHKIIIITPKKWWFKGDIGPRALPILFKAISISECKIAQEFCSDKQTEEDLCDYPEGLYCVLKVKGKTMDQPGWKEELKRLMLLKARSTAGSEALEQVIVYGDFLSEQITEMIGGHRGSYDDSTTVSLIIRLIEVGSAKLKQHFFKLLCAPPGNPFICRIRSSFRFDDFKRACDSHFTFSQRNQLDSYLAATSREAMREDNVTTPTTGHSKKRRMEQQSIEPYQTVMKKSKEQVNNSSPSISISLTSIDRPTVSGQVISPSSNASPLIPSTVSMPTSGPVPQVSQFNLLPQPAVTPLLGVIVSLVPPPVEDTVSPFPPPLVDTVSHVSHSSLSDSSVKPSSSFKLAVQSVVKLDSPDGPTTATRPTRPSSNSTDNTPGSDNKRGYVDPGEDVISMAMSEKSCTIVSKLESGSVGLRQTIFACIQNGLMALMMDERGNEVVKWFIKNGSPLHKEIIERRVMMNVDNLVESGGYGIRIVKDVIEECIRPAKKEELNKKYGKAMMKALVAHSALMIDKTEKEDEDEILEIVSENVNKKEKTSPVPQEKVKERSGSVFMSKKSANRPGDSPIVKDPPRIISAIYDTELRNKFNEIVQKLTSNTVKVADLNTFVNSNVVVWFMKEQHTRRAFIDLINESILNWLETKRGLTFLKVLTLKFLLRTMLIPTVASVMHHLMGSEGEKVLDLMLSFKTAHLFITNCLKGDETSSFMRMLRSDMKTNDCAKIGMAMTRASDVLMRNFLVRIGGLVAETEKGRAFMALLASPLPVGWNWTELFKFLPPPDINRLPSITLSPSVSSNKDTVSPRVETTTPLPDKTVMDGATSLLPSSAKSNNTLDRSRPTILRRSSYRKDPSPQSSSLPIAPSHPSPIPSFPWILLPLFPQPRLPPPQPSISAILAERIVKETVDFIMSIVAEKYP</sequence>